<keyword evidence="1" id="KW-0472">Membrane</keyword>
<proteinExistence type="predicted"/>
<protein>
    <submittedName>
        <fullName evidence="2">Putative orfan</fullName>
    </submittedName>
</protein>
<reference evidence="2" key="2">
    <citation type="journal article" date="2018" name="Nat. Commun.">
        <title>Tailed giant Tupanvirus possesses the most complete translational apparatus of the known virosphere.</title>
        <authorList>
            <person name="Abrahao J."/>
            <person name="Silva L."/>
            <person name="Silva L.S."/>
            <person name="Khalil J.Y.B."/>
            <person name="Rodrigues R."/>
            <person name="Arantes T."/>
            <person name="Assis F."/>
            <person name="Boratto P."/>
            <person name="Andrade M."/>
            <person name="Kroon E.G."/>
            <person name="Ribeiro B."/>
            <person name="Bergier I."/>
            <person name="Seligmann H."/>
            <person name="Ghigo E."/>
            <person name="Colson P."/>
            <person name="Levasseur A."/>
            <person name="Kroemer G."/>
            <person name="Raoult D."/>
            <person name="La Scola B."/>
        </authorList>
    </citation>
    <scope>NUCLEOTIDE SEQUENCE [LARGE SCALE GENOMIC DNA]</scope>
    <source>
        <strain evidence="2">Soda lake</strain>
    </source>
</reference>
<organism evidence="2">
    <name type="scientific">Tupanvirus soda lake</name>
    <dbReference type="NCBI Taxonomy" id="2126985"/>
    <lineage>
        <taxon>Viruses</taxon>
        <taxon>Varidnaviria</taxon>
        <taxon>Bamfordvirae</taxon>
        <taxon>Nucleocytoviricota</taxon>
        <taxon>Megaviricetes</taxon>
        <taxon>Imitervirales</taxon>
        <taxon>Mimiviridae</taxon>
        <taxon>Megamimivirinae</taxon>
        <taxon>Tupanvirus</taxon>
        <taxon>Tupanvirus salinum</taxon>
    </lineage>
</organism>
<reference evidence="2" key="1">
    <citation type="submission" date="2017-01" db="EMBL/GenBank/DDBJ databases">
        <authorList>
            <person name="Assis F.L."/>
            <person name="Abrahao J.S."/>
            <person name="Silva L."/>
            <person name="Khalil J.B."/>
            <person name="Rodrigues R."/>
            <person name="Silva L.S."/>
            <person name="Arantes T."/>
            <person name="Boratto P."/>
            <person name="Andrade M."/>
            <person name="Kroon E.G."/>
            <person name="Ribeiro B."/>
            <person name="Bergier I."/>
            <person name="Seligmann H."/>
            <person name="Ghigo E."/>
            <person name="Colson P."/>
            <person name="Levasseur A."/>
            <person name="Raoult D."/>
            <person name="Scola B.L."/>
        </authorList>
    </citation>
    <scope>NUCLEOTIDE SEQUENCE</scope>
    <source>
        <strain evidence="2">Soda lake</strain>
    </source>
</reference>
<dbReference type="EMBL" id="KY523104">
    <property type="protein sequence ID" value="QKU35858.1"/>
    <property type="molecule type" value="Genomic_DNA"/>
</dbReference>
<dbReference type="KEGG" id="vg:80519305"/>
<evidence type="ECO:0000256" key="1">
    <source>
        <dbReference type="SAM" id="Phobius"/>
    </source>
</evidence>
<evidence type="ECO:0000313" key="2">
    <source>
        <dbReference type="EMBL" id="QKU35858.1"/>
    </source>
</evidence>
<keyword evidence="1" id="KW-0812">Transmembrane</keyword>
<accession>A0A6N1NXA1</accession>
<keyword evidence="1" id="KW-1133">Transmembrane helix</keyword>
<sequence length="189" mass="22375">MFEENNNKKTIKESILMVLVIILSYFLVLMYINNQFHTSRIEFQHKIEVQLMTFDFQSKINDIKRTCGVIYGIKINYLIVDSYMRNTTQNTTVLNLPEHPAVLTVGNFQQFLLKWANELFGSIEKMEMVTPMEDNDYHRTLNHWVKNPSEFQTKMHVAGLNDKYINTFNTFNTKTQQILTEWTVTFIKS</sequence>
<feature type="transmembrane region" description="Helical" evidence="1">
    <location>
        <begin position="15"/>
        <end position="32"/>
    </location>
</feature>
<dbReference type="RefSeq" id="YP_010782541.1">
    <property type="nucleotide sequence ID" value="NC_075039.1"/>
</dbReference>
<name>A0A6N1NXA1_9VIRU</name>
<dbReference type="GeneID" id="80519305"/>